<dbReference type="Pfam" id="PF16612">
    <property type="entry name" value="RGS12_usC"/>
    <property type="match status" value="1"/>
</dbReference>
<sequence length="184" mass="19738">MPPPRHPTFGMHLSPIPRPSDTRPSLRTVEEDTHCDLTLVGEGDISSPNSTLLPPSPSPMLSFNSSLPEANFTPPPPYPKSQDAGGEGKSTSEKNPNAKSPGERPGGPQAAQEVMDVEGVHLEEGTPETPRGGEESELSLSFQGYVAELRQCQSKMRTGQLPQNGRNPPEGNDCQTELFKATIV</sequence>
<feature type="compositionally biased region" description="Low complexity" evidence="1">
    <location>
        <begin position="46"/>
        <end position="68"/>
    </location>
</feature>
<proteinExistence type="predicted"/>
<dbReference type="EMBL" id="CADEAL010000343">
    <property type="protein sequence ID" value="CAB1418839.1"/>
    <property type="molecule type" value="Genomic_DNA"/>
</dbReference>
<feature type="region of interest" description="Disordered" evidence="1">
    <location>
        <begin position="1"/>
        <end position="139"/>
    </location>
</feature>
<dbReference type="AlphaFoldDB" id="A0A9N7TU75"/>
<evidence type="ECO:0000313" key="3">
    <source>
        <dbReference type="Proteomes" id="UP001153269"/>
    </source>
</evidence>
<keyword evidence="3" id="KW-1185">Reference proteome</keyword>
<reference evidence="2" key="1">
    <citation type="submission" date="2020-03" db="EMBL/GenBank/DDBJ databases">
        <authorList>
            <person name="Weist P."/>
        </authorList>
    </citation>
    <scope>NUCLEOTIDE SEQUENCE</scope>
</reference>
<protein>
    <submittedName>
        <fullName evidence="2">Uncharacterized protein</fullName>
    </submittedName>
</protein>
<evidence type="ECO:0000256" key="1">
    <source>
        <dbReference type="SAM" id="MobiDB-lite"/>
    </source>
</evidence>
<name>A0A9N7TU75_PLEPL</name>
<organism evidence="2 3">
    <name type="scientific">Pleuronectes platessa</name>
    <name type="common">European plaice</name>
    <dbReference type="NCBI Taxonomy" id="8262"/>
    <lineage>
        <taxon>Eukaryota</taxon>
        <taxon>Metazoa</taxon>
        <taxon>Chordata</taxon>
        <taxon>Craniata</taxon>
        <taxon>Vertebrata</taxon>
        <taxon>Euteleostomi</taxon>
        <taxon>Actinopterygii</taxon>
        <taxon>Neopterygii</taxon>
        <taxon>Teleostei</taxon>
        <taxon>Neoteleostei</taxon>
        <taxon>Acanthomorphata</taxon>
        <taxon>Carangaria</taxon>
        <taxon>Pleuronectiformes</taxon>
        <taxon>Pleuronectoidei</taxon>
        <taxon>Pleuronectidae</taxon>
        <taxon>Pleuronectes</taxon>
    </lineage>
</organism>
<dbReference type="Proteomes" id="UP001153269">
    <property type="component" value="Unassembled WGS sequence"/>
</dbReference>
<gene>
    <name evidence="2" type="ORF">PLEPLA_LOCUS6666</name>
</gene>
<accession>A0A9N7TU75</accession>
<evidence type="ECO:0000313" key="2">
    <source>
        <dbReference type="EMBL" id="CAB1418839.1"/>
    </source>
</evidence>
<comment type="caution">
    <text evidence="2">The sequence shown here is derived from an EMBL/GenBank/DDBJ whole genome shotgun (WGS) entry which is preliminary data.</text>
</comment>